<dbReference type="InterPro" id="IPR036705">
    <property type="entry name" value="Ribosyl_crysJ1_sf"/>
</dbReference>
<dbReference type="PANTHER" id="PTHR16222">
    <property type="entry name" value="ADP-RIBOSYLGLYCOHYDROLASE"/>
    <property type="match status" value="1"/>
</dbReference>
<dbReference type="Pfam" id="PF03747">
    <property type="entry name" value="ADP_ribosyl_GH"/>
    <property type="match status" value="1"/>
</dbReference>
<comment type="caution">
    <text evidence="4">The sequence shown here is derived from an EMBL/GenBank/DDBJ whole genome shotgun (WGS) entry which is preliminary data.</text>
</comment>
<feature type="binding site" evidence="3">
    <location>
        <position position="285"/>
    </location>
    <ligand>
        <name>Mg(2+)</name>
        <dbReference type="ChEBI" id="CHEBI:18420"/>
        <label>1</label>
    </ligand>
</feature>
<dbReference type="EMBL" id="VRSW01000003">
    <property type="protein sequence ID" value="TXK04198.1"/>
    <property type="molecule type" value="Genomic_DNA"/>
</dbReference>
<dbReference type="AlphaFoldDB" id="A0A5C8HP91"/>
<feature type="binding site" evidence="3">
    <location>
        <position position="283"/>
    </location>
    <ligand>
        <name>Mg(2+)</name>
        <dbReference type="ChEBI" id="CHEBI:18420"/>
        <label>1</label>
    </ligand>
</feature>
<dbReference type="SUPFAM" id="SSF101478">
    <property type="entry name" value="ADP-ribosylglycohydrolase"/>
    <property type="match status" value="1"/>
</dbReference>
<keyword evidence="5" id="KW-1185">Reference proteome</keyword>
<evidence type="ECO:0000256" key="2">
    <source>
        <dbReference type="ARBA" id="ARBA00022801"/>
    </source>
</evidence>
<accession>A0A5C8HP91</accession>
<keyword evidence="3" id="KW-0460">Magnesium</keyword>
<dbReference type="Proteomes" id="UP000321196">
    <property type="component" value="Unassembled WGS sequence"/>
</dbReference>
<organism evidence="4 5">
    <name type="scientific">Microbacterium mitrae</name>
    <dbReference type="NCBI Taxonomy" id="664640"/>
    <lineage>
        <taxon>Bacteria</taxon>
        <taxon>Bacillati</taxon>
        <taxon>Actinomycetota</taxon>
        <taxon>Actinomycetes</taxon>
        <taxon>Micrococcales</taxon>
        <taxon>Microbacteriaceae</taxon>
        <taxon>Microbacterium</taxon>
    </lineage>
</organism>
<evidence type="ECO:0000256" key="1">
    <source>
        <dbReference type="ARBA" id="ARBA00010702"/>
    </source>
</evidence>
<dbReference type="InterPro" id="IPR050792">
    <property type="entry name" value="ADP-ribosylglycohydrolase"/>
</dbReference>
<reference evidence="4 5" key="1">
    <citation type="submission" date="2019-08" db="EMBL/GenBank/DDBJ databases">
        <authorList>
            <person name="Dong K."/>
        </authorList>
    </citation>
    <scope>NUCLEOTIDE SEQUENCE [LARGE SCALE GENOMIC DNA]</scope>
    <source>
        <strain evidence="4 5">M4-8</strain>
    </source>
</reference>
<feature type="binding site" evidence="3">
    <location>
        <position position="63"/>
    </location>
    <ligand>
        <name>Mg(2+)</name>
        <dbReference type="ChEBI" id="CHEBI:18420"/>
        <label>1</label>
    </ligand>
</feature>
<dbReference type="GO" id="GO:0016787">
    <property type="term" value="F:hydrolase activity"/>
    <property type="evidence" value="ECO:0007669"/>
    <property type="project" value="UniProtKB-KW"/>
</dbReference>
<evidence type="ECO:0000313" key="4">
    <source>
        <dbReference type="EMBL" id="TXK04198.1"/>
    </source>
</evidence>
<feature type="binding site" evidence="3">
    <location>
        <position position="65"/>
    </location>
    <ligand>
        <name>Mg(2+)</name>
        <dbReference type="ChEBI" id="CHEBI:18420"/>
        <label>1</label>
    </ligand>
</feature>
<feature type="binding site" evidence="3">
    <location>
        <position position="286"/>
    </location>
    <ligand>
        <name>Mg(2+)</name>
        <dbReference type="ChEBI" id="CHEBI:18420"/>
        <label>1</label>
    </ligand>
</feature>
<comment type="similarity">
    <text evidence="1">Belongs to the ADP-ribosylglycohydrolase family.</text>
</comment>
<name>A0A5C8HP91_9MICO</name>
<dbReference type="OrthoDB" id="2822542at2"/>
<dbReference type="RefSeq" id="WP_147826254.1">
    <property type="nucleotide sequence ID" value="NZ_BAAARG010000003.1"/>
</dbReference>
<dbReference type="InterPro" id="IPR005502">
    <property type="entry name" value="Ribosyl_crysJ1"/>
</dbReference>
<dbReference type="Gene3D" id="1.10.4080.10">
    <property type="entry name" value="ADP-ribosylation/Crystallin J1"/>
    <property type="match status" value="1"/>
</dbReference>
<proteinExistence type="inferred from homology"/>
<keyword evidence="3" id="KW-0479">Metal-binding</keyword>
<comment type="cofactor">
    <cofactor evidence="3">
        <name>Mg(2+)</name>
        <dbReference type="ChEBI" id="CHEBI:18420"/>
    </cofactor>
    <text evidence="3">Binds 2 magnesium ions per subunit.</text>
</comment>
<feature type="binding site" evidence="3">
    <location>
        <position position="64"/>
    </location>
    <ligand>
        <name>Mg(2+)</name>
        <dbReference type="ChEBI" id="CHEBI:18420"/>
        <label>1</label>
    </ligand>
</feature>
<evidence type="ECO:0000313" key="5">
    <source>
        <dbReference type="Proteomes" id="UP000321196"/>
    </source>
</evidence>
<sequence length="335" mass="34938">MTAVLRDRALGAFFGLAIGDALGMPTQCFSREMIAERYGVLSGFEPAPADNEISHGMAAGRVTDDTDQAVMIAELLIEGHGSVNPHQLAERFLAWQHRMQARGSEDLLGPSTIRALTAVAAGTSPHESGRWGDTNGAAMRIAPVGIATPVHEVSTLVDAVVDASFVTHNTGVALAGAAAVAAIVSAGISGFDWHDSIDLSFDAIADGSTRGHYVPAPDMLARVQWALDLVDENDEATALNLIADLVGTSVATQESVPAAIAIAHLFRGDPWRAVREAASIGGDCDTIAAMTGAMLGAHHGSEAFPIAVREQLLAVNAGLDPDELVDGLLQLRERA</sequence>
<gene>
    <name evidence="4" type="ORF">FVP60_10650</name>
</gene>
<keyword evidence="2 4" id="KW-0378">Hydrolase</keyword>
<evidence type="ECO:0000256" key="3">
    <source>
        <dbReference type="PIRSR" id="PIRSR605502-1"/>
    </source>
</evidence>
<protein>
    <submittedName>
        <fullName evidence="4">ADP-ribosylglycohydrolase family protein</fullName>
    </submittedName>
</protein>
<dbReference type="GO" id="GO:0046872">
    <property type="term" value="F:metal ion binding"/>
    <property type="evidence" value="ECO:0007669"/>
    <property type="project" value="UniProtKB-KW"/>
</dbReference>
<dbReference type="PANTHER" id="PTHR16222:SF24">
    <property type="entry name" value="ADP-RIBOSYLHYDROLASE ARH3"/>
    <property type="match status" value="1"/>
</dbReference>